<evidence type="ECO:0000313" key="11">
    <source>
        <dbReference type="Proteomes" id="UP001072034"/>
    </source>
</evidence>
<evidence type="ECO:0000256" key="4">
    <source>
        <dbReference type="ARBA" id="ARBA00022967"/>
    </source>
</evidence>
<feature type="binding site" evidence="7">
    <location>
        <position position="113"/>
    </location>
    <ligand>
        <name>[4Fe-4S] cluster</name>
        <dbReference type="ChEBI" id="CHEBI:49883"/>
        <label>2</label>
    </ligand>
</feature>
<comment type="cofactor">
    <cofactor evidence="7">
        <name>[4Fe-4S] cluster</name>
        <dbReference type="ChEBI" id="CHEBI:49883"/>
    </cofactor>
    <text evidence="7">Binds 2 [4Fe-4S] clusters per subunit.</text>
</comment>
<comment type="subunit">
    <text evidence="7">NDH-1 is composed of 14 different subunits. Subunits NuoA, H, J, K, L, M, N constitute the membrane sector of the complex.</text>
</comment>
<comment type="catalytic activity">
    <reaction evidence="7">
        <text>a quinone + NADH + 5 H(+)(in) = a quinol + NAD(+) + 4 H(+)(out)</text>
        <dbReference type="Rhea" id="RHEA:57888"/>
        <dbReference type="ChEBI" id="CHEBI:15378"/>
        <dbReference type="ChEBI" id="CHEBI:24646"/>
        <dbReference type="ChEBI" id="CHEBI:57540"/>
        <dbReference type="ChEBI" id="CHEBI:57945"/>
        <dbReference type="ChEBI" id="CHEBI:132124"/>
    </reaction>
</comment>
<feature type="domain" description="4Fe-4S ferredoxin-type" evidence="9">
    <location>
        <begin position="92"/>
        <end position="123"/>
    </location>
</feature>
<comment type="function">
    <text evidence="7">NDH-1 shuttles electrons from NADH, via FMN and iron-sulfur (Fe-S) centers, to quinones in the respiratory chain. The immediate electron acceptor for the enzyme in this species is believed to be ubiquinone. Couples the redox reaction to proton translocation (for every two electrons transferred, four hydrogen ions are translocated across the cytoplasmic membrane), and thus conserves the redox energy in a proton gradient.</text>
</comment>
<dbReference type="PROSITE" id="PS00198">
    <property type="entry name" value="4FE4S_FER_1"/>
    <property type="match status" value="2"/>
</dbReference>
<keyword evidence="7" id="KW-0472">Membrane</keyword>
<protein>
    <recommendedName>
        <fullName evidence="7">NADH-quinone oxidoreductase subunit I</fullName>
        <ecNumber evidence="7">7.1.1.-</ecNumber>
    </recommendedName>
    <alternativeName>
        <fullName evidence="7">NADH dehydrogenase I subunit I</fullName>
    </alternativeName>
    <alternativeName>
        <fullName evidence="7">NDH-1 subunit I</fullName>
    </alternativeName>
</protein>
<evidence type="ECO:0000256" key="1">
    <source>
        <dbReference type="ARBA" id="ARBA00010277"/>
    </source>
</evidence>
<keyword evidence="5 7" id="KW-0408">Iron</keyword>
<dbReference type="PROSITE" id="PS51379">
    <property type="entry name" value="4FE4S_FER_2"/>
    <property type="match status" value="2"/>
</dbReference>
<evidence type="ECO:0000256" key="7">
    <source>
        <dbReference type="HAMAP-Rule" id="MF_01351"/>
    </source>
</evidence>
<feature type="binding site" evidence="7">
    <location>
        <position position="103"/>
    </location>
    <ligand>
        <name>[4Fe-4S] cluster</name>
        <dbReference type="ChEBI" id="CHEBI:49883"/>
        <label>1</label>
    </ligand>
</feature>
<keyword evidence="3 7" id="KW-0479">Metal-binding</keyword>
<evidence type="ECO:0000256" key="3">
    <source>
        <dbReference type="ARBA" id="ARBA00022723"/>
    </source>
</evidence>
<dbReference type="NCBIfam" id="TIGR01971">
    <property type="entry name" value="NuoI"/>
    <property type="match status" value="1"/>
</dbReference>
<feature type="binding site" evidence="7">
    <location>
        <position position="106"/>
    </location>
    <ligand>
        <name>[4Fe-4S] cluster</name>
        <dbReference type="ChEBI" id="CHEBI:49883"/>
        <label>1</label>
    </ligand>
</feature>
<organism evidence="10 11">
    <name type="scientific">Actinomyces israelii</name>
    <dbReference type="NCBI Taxonomy" id="1659"/>
    <lineage>
        <taxon>Bacteria</taxon>
        <taxon>Bacillati</taxon>
        <taxon>Actinomycetota</taxon>
        <taxon>Actinomycetes</taxon>
        <taxon>Actinomycetales</taxon>
        <taxon>Actinomycetaceae</taxon>
        <taxon>Actinomyces</taxon>
    </lineage>
</organism>
<dbReference type="PANTHER" id="PTHR10849:SF20">
    <property type="entry name" value="NADH DEHYDROGENASE [UBIQUINONE] IRON-SULFUR PROTEIN 8, MITOCHONDRIAL"/>
    <property type="match status" value="1"/>
</dbReference>
<dbReference type="Gene3D" id="3.30.70.3270">
    <property type="match status" value="1"/>
</dbReference>
<accession>A0ABT4I8R9</accession>
<dbReference type="EC" id="7.1.1.-" evidence="7"/>
<keyword evidence="6 7" id="KW-0411">Iron-sulfur</keyword>
<evidence type="ECO:0000256" key="2">
    <source>
        <dbReference type="ARBA" id="ARBA00022485"/>
    </source>
</evidence>
<evidence type="ECO:0000313" key="10">
    <source>
        <dbReference type="EMBL" id="MCZ0858126.1"/>
    </source>
</evidence>
<sequence length="255" mass="27300">MTDQNPDAFRAPGGRPSPDGPGGAGSAGGAGGAGSTADHNQWLRDLPGPVGRFFAPVAGYGVTISSIFRPTVTELYPFEAPVLMPRYHGRHQLNRYDDGLEKCIGCELCAWACPADAIYVEAASNAPGAQYSPGERYGRVYQINYLRCIFCGMCIEACPTRALTMTHEIDELVGPTRTGLIYEKQDLLAPVPDGAVAAPHPMVEGTEDSDYYRGEVTGVTQAQVDWVREHRPDEPTLASARPAPAPSPAREAVHS</sequence>
<dbReference type="PANTHER" id="PTHR10849">
    <property type="entry name" value="NADH DEHYDROGENASE UBIQUINONE IRON-SULFUR PROTEIN 8, MITOCHONDRIAL"/>
    <property type="match status" value="1"/>
</dbReference>
<feature type="domain" description="4Fe-4S ferredoxin-type" evidence="9">
    <location>
        <begin position="139"/>
        <end position="168"/>
    </location>
</feature>
<dbReference type="HAMAP" id="MF_01351">
    <property type="entry name" value="NDH1_NuoI"/>
    <property type="match status" value="1"/>
</dbReference>
<feature type="binding site" evidence="7">
    <location>
        <position position="154"/>
    </location>
    <ligand>
        <name>[4Fe-4S] cluster</name>
        <dbReference type="ChEBI" id="CHEBI:49883"/>
        <label>2</label>
    </ligand>
</feature>
<dbReference type="Proteomes" id="UP001072034">
    <property type="component" value="Unassembled WGS sequence"/>
</dbReference>
<feature type="binding site" evidence="7">
    <location>
        <position position="109"/>
    </location>
    <ligand>
        <name>[4Fe-4S] cluster</name>
        <dbReference type="ChEBI" id="CHEBI:49883"/>
        <label>1</label>
    </ligand>
</feature>
<dbReference type="RefSeq" id="WP_268917577.1">
    <property type="nucleotide sequence ID" value="NZ_JAPTMY010000017.1"/>
</dbReference>
<feature type="binding site" evidence="7">
    <location>
        <position position="148"/>
    </location>
    <ligand>
        <name>[4Fe-4S] cluster</name>
        <dbReference type="ChEBI" id="CHEBI:49883"/>
        <label>2</label>
    </ligand>
</feature>
<dbReference type="SUPFAM" id="SSF54862">
    <property type="entry name" value="4Fe-4S ferredoxins"/>
    <property type="match status" value="1"/>
</dbReference>
<dbReference type="Pfam" id="PF12838">
    <property type="entry name" value="Fer4_7"/>
    <property type="match status" value="1"/>
</dbReference>
<dbReference type="InterPro" id="IPR010226">
    <property type="entry name" value="NADH_quinone_OxRdtase_chainI"/>
</dbReference>
<feature type="binding site" evidence="7">
    <location>
        <position position="158"/>
    </location>
    <ligand>
        <name>[4Fe-4S] cluster</name>
        <dbReference type="ChEBI" id="CHEBI:49883"/>
        <label>1</label>
    </ligand>
</feature>
<feature type="compositionally biased region" description="Gly residues" evidence="8">
    <location>
        <begin position="20"/>
        <end position="34"/>
    </location>
</feature>
<comment type="similarity">
    <text evidence="1 7">Belongs to the complex I 23 kDa subunit family.</text>
</comment>
<dbReference type="InterPro" id="IPR017896">
    <property type="entry name" value="4Fe4S_Fe-S-bd"/>
</dbReference>
<evidence type="ECO:0000259" key="9">
    <source>
        <dbReference type="PROSITE" id="PS51379"/>
    </source>
</evidence>
<reference evidence="10" key="1">
    <citation type="submission" date="2022-10" db="EMBL/GenBank/DDBJ databases">
        <title>Genome sequence of Actinomyces israelii ATCC 10048.</title>
        <authorList>
            <person name="Watt R.M."/>
            <person name="Tong W.M."/>
        </authorList>
    </citation>
    <scope>NUCLEOTIDE SEQUENCE</scope>
    <source>
        <strain evidence="10">ATCC 10048</strain>
    </source>
</reference>
<name>A0ABT4I8R9_9ACTO</name>
<comment type="caution">
    <text evidence="10">The sequence shown here is derived from an EMBL/GenBank/DDBJ whole genome shotgun (WGS) entry which is preliminary data.</text>
</comment>
<comment type="subcellular location">
    <subcellularLocation>
        <location evidence="7">Cell membrane</location>
        <topology evidence="7">Peripheral membrane protein</topology>
    </subcellularLocation>
</comment>
<dbReference type="EMBL" id="JAPTMY010000017">
    <property type="protein sequence ID" value="MCZ0858126.1"/>
    <property type="molecule type" value="Genomic_DNA"/>
</dbReference>
<keyword evidence="10" id="KW-0560">Oxidoreductase</keyword>
<keyword evidence="2 7" id="KW-0004">4Fe-4S</keyword>
<dbReference type="InterPro" id="IPR017900">
    <property type="entry name" value="4Fe4S_Fe_S_CS"/>
</dbReference>
<dbReference type="GO" id="GO:0050136">
    <property type="term" value="F:NADH dehydrogenase (quinone) (non-electrogenic) activity"/>
    <property type="evidence" value="ECO:0007669"/>
    <property type="project" value="UniProtKB-EC"/>
</dbReference>
<feature type="binding site" evidence="7">
    <location>
        <position position="151"/>
    </location>
    <ligand>
        <name>[4Fe-4S] cluster</name>
        <dbReference type="ChEBI" id="CHEBI:49883"/>
        <label>2</label>
    </ligand>
</feature>
<feature type="region of interest" description="Disordered" evidence="8">
    <location>
        <begin position="1"/>
        <end position="41"/>
    </location>
</feature>
<feature type="region of interest" description="Disordered" evidence="8">
    <location>
        <begin position="224"/>
        <end position="255"/>
    </location>
</feature>
<proteinExistence type="inferred from homology"/>
<keyword evidence="7" id="KW-0874">Quinone</keyword>
<keyword evidence="7" id="KW-1003">Cell membrane</keyword>
<keyword evidence="7" id="KW-0520">NAD</keyword>
<keyword evidence="11" id="KW-1185">Reference proteome</keyword>
<keyword evidence="7" id="KW-0830">Ubiquinone</keyword>
<evidence type="ECO:0000256" key="5">
    <source>
        <dbReference type="ARBA" id="ARBA00023004"/>
    </source>
</evidence>
<dbReference type="NCBIfam" id="NF004537">
    <property type="entry name" value="PRK05888.1-3"/>
    <property type="match status" value="1"/>
</dbReference>
<keyword evidence="4 7" id="KW-1278">Translocase</keyword>
<gene>
    <name evidence="7 10" type="primary">nuoI</name>
    <name evidence="10" type="ORF">OHJ16_08720</name>
</gene>
<evidence type="ECO:0000256" key="6">
    <source>
        <dbReference type="ARBA" id="ARBA00023014"/>
    </source>
</evidence>
<evidence type="ECO:0000256" key="8">
    <source>
        <dbReference type="SAM" id="MobiDB-lite"/>
    </source>
</evidence>